<proteinExistence type="predicted"/>
<protein>
    <submittedName>
        <fullName evidence="1">Uncharacterized protein</fullName>
    </submittedName>
</protein>
<evidence type="ECO:0000313" key="1">
    <source>
        <dbReference type="EMBL" id="MBW0491077.1"/>
    </source>
</evidence>
<organism evidence="1 2">
    <name type="scientific">Austropuccinia psidii MF-1</name>
    <dbReference type="NCBI Taxonomy" id="1389203"/>
    <lineage>
        <taxon>Eukaryota</taxon>
        <taxon>Fungi</taxon>
        <taxon>Dikarya</taxon>
        <taxon>Basidiomycota</taxon>
        <taxon>Pucciniomycotina</taxon>
        <taxon>Pucciniomycetes</taxon>
        <taxon>Pucciniales</taxon>
        <taxon>Sphaerophragmiaceae</taxon>
        <taxon>Austropuccinia</taxon>
    </lineage>
</organism>
<dbReference type="EMBL" id="AVOT02010897">
    <property type="protein sequence ID" value="MBW0491077.1"/>
    <property type="molecule type" value="Genomic_DNA"/>
</dbReference>
<comment type="caution">
    <text evidence="1">The sequence shown here is derived from an EMBL/GenBank/DDBJ whole genome shotgun (WGS) entry which is preliminary data.</text>
</comment>
<name>A0A9Q3CWE7_9BASI</name>
<reference evidence="1" key="1">
    <citation type="submission" date="2021-03" db="EMBL/GenBank/DDBJ databases">
        <title>Draft genome sequence of rust myrtle Austropuccinia psidii MF-1, a brazilian biotype.</title>
        <authorList>
            <person name="Quecine M.C."/>
            <person name="Pachon D.M.R."/>
            <person name="Bonatelli M.L."/>
            <person name="Correr F.H."/>
            <person name="Franceschini L.M."/>
            <person name="Leite T.F."/>
            <person name="Margarido G.R.A."/>
            <person name="Almeida C.A."/>
            <person name="Ferrarezi J.A."/>
            <person name="Labate C.A."/>
        </authorList>
    </citation>
    <scope>NUCLEOTIDE SEQUENCE</scope>
    <source>
        <strain evidence="1">MF-1</strain>
    </source>
</reference>
<gene>
    <name evidence="1" type="ORF">O181_030792</name>
</gene>
<evidence type="ECO:0000313" key="2">
    <source>
        <dbReference type="Proteomes" id="UP000765509"/>
    </source>
</evidence>
<accession>A0A9Q3CWE7</accession>
<dbReference type="Proteomes" id="UP000765509">
    <property type="component" value="Unassembled WGS sequence"/>
</dbReference>
<dbReference type="AlphaFoldDB" id="A0A9Q3CWE7"/>
<sequence length="134" mass="14821">MISHTSSHPTIKDKTIQTIASQVSPHTIKNQAISCQTIIHQTLSFQTAISQTISLPALTDHKLPIIRKCTPSGHKIPPISNPTLAGHKLQTIGYHILIGYKKPLVMWTSTPLYHPSLTVNLQLHAMIKLPLKTQ</sequence>
<keyword evidence="2" id="KW-1185">Reference proteome</keyword>